<gene>
    <name evidence="2" type="ORF">DRE_00065</name>
</gene>
<sequence>MYSTALIVGAGESGMCMAIQLKKHGITDFAIYERHSAVGGTWYANTYPGVACDIPALAYSYSFATNPDWSSFYPQGPELYAYFSKVCDDHNLRPHITFNTEVESAVWDEDRKLWVVRLRKRAIADWELNSNHSFAKDLKYSGQVGDTWTHECKVLFTAVGLLTTPMDVKINGMENFNGPIFHSALWNHSVDLEEKDVVLIGNGCTACQVVPVIEPKVKSLTQITRSPHWMLPRPQFPGVAPESYEKWAPTVFRCIPGSLTVARYLMFLTLESKWLTFRKTEAGEKQRKAYERQSIKNVKTNAPEKYWDLLTPNYPIGFKRRIFDDTYLKSLHSDKVLLTRDEVTGLSEHTVHTASGKEYKADVLVLATGYKTNDWITPMDIVGRGGEHLSDHWRKMGGPAAYNCSVVSGFPNLFMVVGPNSATGHTSVILATENMVRYALSVAGPVLKGDASEVEIKKEAEVEYSKWTQETMKKTVFSNDDFQSWYKRADGWNSSTYPRSQLHFIYRSHFPVWKDWIITKTEQGIWKARVRRMLIVVSIFGVGILNAVLRKRGLTMLDAARIGMFLIKSTASKALGFATGSRQ</sequence>
<dbReference type="SUPFAM" id="SSF51905">
    <property type="entry name" value="FAD/NAD(P)-binding domain"/>
    <property type="match status" value="1"/>
</dbReference>
<proteinExistence type="inferred from homology"/>
<dbReference type="InterPro" id="IPR051209">
    <property type="entry name" value="FAD-bind_Monooxygenase_sf"/>
</dbReference>
<dbReference type="HOGENOM" id="CLU_006937_7_0_1"/>
<organism evidence="2 3">
    <name type="scientific">Drechslerella stenobrocha 248</name>
    <dbReference type="NCBI Taxonomy" id="1043628"/>
    <lineage>
        <taxon>Eukaryota</taxon>
        <taxon>Fungi</taxon>
        <taxon>Dikarya</taxon>
        <taxon>Ascomycota</taxon>
        <taxon>Pezizomycotina</taxon>
        <taxon>Orbiliomycetes</taxon>
        <taxon>Orbiliales</taxon>
        <taxon>Orbiliaceae</taxon>
        <taxon>Drechslerella</taxon>
    </lineage>
</organism>
<protein>
    <recommendedName>
        <fullName evidence="4">L-ornithine N(5)-oxygenase</fullName>
    </recommendedName>
</protein>
<evidence type="ECO:0000313" key="2">
    <source>
        <dbReference type="EMBL" id="EWC48760.1"/>
    </source>
</evidence>
<keyword evidence="3" id="KW-1185">Reference proteome</keyword>
<dbReference type="EMBL" id="KI966371">
    <property type="protein sequence ID" value="EWC48760.1"/>
    <property type="molecule type" value="Genomic_DNA"/>
</dbReference>
<dbReference type="Proteomes" id="UP000024837">
    <property type="component" value="Unassembled WGS sequence"/>
</dbReference>
<evidence type="ECO:0000313" key="3">
    <source>
        <dbReference type="Proteomes" id="UP000024837"/>
    </source>
</evidence>
<evidence type="ECO:0008006" key="4">
    <source>
        <dbReference type="Google" id="ProtNLM"/>
    </source>
</evidence>
<name>W7IHM4_9PEZI</name>
<accession>W7IHM4</accession>
<comment type="similarity">
    <text evidence="1">Belongs to the FAD-binding monooxygenase family.</text>
</comment>
<reference evidence="2 3" key="1">
    <citation type="submission" date="2013-05" db="EMBL/GenBank/DDBJ databases">
        <title>Drechslerella stenobrocha genome reveals carnivorous origination and mechanical trapping mechanism of predatory fungi.</title>
        <authorList>
            <person name="Liu X."/>
            <person name="Zhang W."/>
            <person name="Liu K."/>
        </authorList>
    </citation>
    <scope>NUCLEOTIDE SEQUENCE [LARGE SCALE GENOMIC DNA]</scope>
    <source>
        <strain evidence="2 3">248</strain>
    </source>
</reference>
<dbReference type="Pfam" id="PF13450">
    <property type="entry name" value="NAD_binding_8"/>
    <property type="match status" value="1"/>
</dbReference>
<dbReference type="OrthoDB" id="3971593at2759"/>
<dbReference type="InterPro" id="IPR036188">
    <property type="entry name" value="FAD/NAD-bd_sf"/>
</dbReference>
<evidence type="ECO:0000256" key="1">
    <source>
        <dbReference type="ARBA" id="ARBA00010139"/>
    </source>
</evidence>
<dbReference type="Gene3D" id="3.50.50.60">
    <property type="entry name" value="FAD/NAD(P)-binding domain"/>
    <property type="match status" value="3"/>
</dbReference>
<dbReference type="AlphaFoldDB" id="W7IHM4"/>
<dbReference type="PANTHER" id="PTHR42877:SF5">
    <property type="entry name" value="L-ORNITHINE N(5)-MONOOXYGENASE-RELATED"/>
    <property type="match status" value="1"/>
</dbReference>
<dbReference type="PANTHER" id="PTHR42877">
    <property type="entry name" value="L-ORNITHINE N(5)-MONOOXYGENASE-RELATED"/>
    <property type="match status" value="1"/>
</dbReference>